<dbReference type="AlphaFoldDB" id="A0A8H4F4L7"/>
<evidence type="ECO:0000256" key="1">
    <source>
        <dbReference type="SAM" id="Phobius"/>
    </source>
</evidence>
<accession>A0A8H4F4L7</accession>
<proteinExistence type="predicted"/>
<feature type="transmembrane region" description="Helical" evidence="1">
    <location>
        <begin position="47"/>
        <end position="71"/>
    </location>
</feature>
<keyword evidence="1" id="KW-0472">Membrane</keyword>
<sequence length="76" mass="8597">MYAAHRTWPAKIARKYISILFQTGFLKPSQSASVCVIHLTRVCVHASNIIMTAANAVSKLIFIMTSILHLFHMLPW</sequence>
<evidence type="ECO:0000313" key="2">
    <source>
        <dbReference type="EMBL" id="KAF1804665.1"/>
    </source>
</evidence>
<keyword evidence="1" id="KW-0812">Transmembrane</keyword>
<protein>
    <submittedName>
        <fullName evidence="2">Uncharacterized protein</fullName>
    </submittedName>
</protein>
<dbReference type="Proteomes" id="UP000469890">
    <property type="component" value="Unassembled WGS sequence"/>
</dbReference>
<dbReference type="EMBL" id="JAAECE010000002">
    <property type="protein sequence ID" value="KAF1804665.1"/>
    <property type="molecule type" value="Genomic_DNA"/>
</dbReference>
<organism evidence="2 3">
    <name type="scientific">Mucor circinelloides f. lusitanicus</name>
    <name type="common">Mucor racemosus var. lusitanicus</name>
    <dbReference type="NCBI Taxonomy" id="29924"/>
    <lineage>
        <taxon>Eukaryota</taxon>
        <taxon>Fungi</taxon>
        <taxon>Fungi incertae sedis</taxon>
        <taxon>Mucoromycota</taxon>
        <taxon>Mucoromycotina</taxon>
        <taxon>Mucoromycetes</taxon>
        <taxon>Mucorales</taxon>
        <taxon>Mucorineae</taxon>
        <taxon>Mucoraceae</taxon>
        <taxon>Mucor</taxon>
    </lineage>
</organism>
<reference evidence="2 3" key="1">
    <citation type="submission" date="2019-09" db="EMBL/GenBank/DDBJ databases">
        <authorList>
            <consortium name="DOE Joint Genome Institute"/>
            <person name="Mondo S.J."/>
            <person name="Navarro-Mendoza M.I."/>
            <person name="Perez-Arques C."/>
            <person name="Panchal S."/>
            <person name="Nicolas F.E."/>
            <person name="Ganguly P."/>
            <person name="Pangilinan J."/>
            <person name="Grigoriev I."/>
            <person name="Heitman J."/>
            <person name="Sanya K."/>
            <person name="Garre V."/>
        </authorList>
    </citation>
    <scope>NUCLEOTIDE SEQUENCE [LARGE SCALE GENOMIC DNA]</scope>
    <source>
        <strain evidence="2 3">MU402</strain>
    </source>
</reference>
<keyword evidence="1" id="KW-1133">Transmembrane helix</keyword>
<feature type="non-terminal residue" evidence="2">
    <location>
        <position position="1"/>
    </location>
</feature>
<comment type="caution">
    <text evidence="2">The sequence shown here is derived from an EMBL/GenBank/DDBJ whole genome shotgun (WGS) entry which is preliminary data.</text>
</comment>
<gene>
    <name evidence="2" type="ORF">FB192DRAFT_1454966</name>
</gene>
<name>A0A8H4F4L7_MUCCL</name>
<evidence type="ECO:0000313" key="3">
    <source>
        <dbReference type="Proteomes" id="UP000469890"/>
    </source>
</evidence>